<evidence type="ECO:0000313" key="2">
    <source>
        <dbReference type="EMBL" id="QBA23862.1"/>
    </source>
</evidence>
<organism evidence="2">
    <name type="scientific">Chryseobacterium indologenes</name>
    <name type="common">Flavobacterium indologenes</name>
    <dbReference type="NCBI Taxonomy" id="253"/>
    <lineage>
        <taxon>Bacteria</taxon>
        <taxon>Pseudomonadati</taxon>
        <taxon>Bacteroidota</taxon>
        <taxon>Flavobacteriia</taxon>
        <taxon>Flavobacteriales</taxon>
        <taxon>Weeksellaceae</taxon>
        <taxon>Chryseobacterium group</taxon>
        <taxon>Chryseobacterium</taxon>
    </lineage>
</organism>
<dbReference type="EMBL" id="CP035532">
    <property type="protein sequence ID" value="QBA23862.1"/>
    <property type="molecule type" value="Genomic_DNA"/>
</dbReference>
<gene>
    <name evidence="2" type="ORF">EU348_11430</name>
</gene>
<feature type="domain" description="Integrase catalytic" evidence="1">
    <location>
        <begin position="2"/>
        <end position="46"/>
    </location>
</feature>
<dbReference type="AlphaFoldDB" id="A0A411DU04"/>
<proteinExistence type="predicted"/>
<dbReference type="InterPro" id="IPR001584">
    <property type="entry name" value="Integrase_cat-core"/>
</dbReference>
<sequence>MKHAVAERVNGILKYEFGLIDTFENFKNLSQQLDQSIYYYNNLRPHFP</sequence>
<reference evidence="2" key="1">
    <citation type="submission" date="2019-01" db="EMBL/GenBank/DDBJ databases">
        <title>Whole Genome Sequencing for Putative Detection of Antimicrobial Resistance and Potential Virulence Factors in Chryseobacterium indologenes isolated from Nile Tilapia in Tanzania.</title>
        <authorList>
            <person name="Mwega E."/>
            <person name="Mutoloki S."/>
            <person name="Mugimba K."/>
            <person name="Colquhoun D."/>
            <person name="Mdegela R."/>
            <person name="Evensen O."/>
            <person name="Wasteson Y."/>
        </authorList>
    </citation>
    <scope>NUCLEOTIDE SEQUENCE [LARGE SCALE GENOMIC DNA]</scope>
    <source>
        <strain evidence="2">StR 01</strain>
    </source>
</reference>
<name>A0A411DU04_CHRID</name>
<protein>
    <submittedName>
        <fullName evidence="2">Integrase</fullName>
    </submittedName>
</protein>
<evidence type="ECO:0000259" key="1">
    <source>
        <dbReference type="Pfam" id="PF13683"/>
    </source>
</evidence>
<dbReference type="Pfam" id="PF13683">
    <property type="entry name" value="rve_3"/>
    <property type="match status" value="1"/>
</dbReference>
<accession>A0A411DU04</accession>
<dbReference type="GO" id="GO:0015074">
    <property type="term" value="P:DNA integration"/>
    <property type="evidence" value="ECO:0007669"/>
    <property type="project" value="InterPro"/>
</dbReference>